<dbReference type="InterPro" id="IPR034964">
    <property type="entry name" value="LS"/>
</dbReference>
<dbReference type="Gene3D" id="3.40.50.960">
    <property type="entry name" value="Lumazine/riboflavin synthase"/>
    <property type="match status" value="1"/>
</dbReference>
<comment type="catalytic activity">
    <reaction evidence="6 7">
        <text>(2S)-2-hydroxy-3-oxobutyl phosphate + 5-amino-6-(D-ribitylamino)uracil = 6,7-dimethyl-8-(1-D-ribityl)lumazine + phosphate + 2 H2O + H(+)</text>
        <dbReference type="Rhea" id="RHEA:26152"/>
        <dbReference type="ChEBI" id="CHEBI:15377"/>
        <dbReference type="ChEBI" id="CHEBI:15378"/>
        <dbReference type="ChEBI" id="CHEBI:15934"/>
        <dbReference type="ChEBI" id="CHEBI:43474"/>
        <dbReference type="ChEBI" id="CHEBI:58201"/>
        <dbReference type="ChEBI" id="CHEBI:58830"/>
        <dbReference type="EC" id="2.5.1.78"/>
    </reaction>
</comment>
<evidence type="ECO:0000256" key="5">
    <source>
        <dbReference type="ARBA" id="ARBA00022679"/>
    </source>
</evidence>
<evidence type="ECO:0000313" key="9">
    <source>
        <dbReference type="Proteomes" id="UP001642484"/>
    </source>
</evidence>
<proteinExistence type="inferred from homology"/>
<dbReference type="CDD" id="cd09209">
    <property type="entry name" value="Lumazine_synthase-I"/>
    <property type="match status" value="1"/>
</dbReference>
<dbReference type="NCBIfam" id="TIGR00114">
    <property type="entry name" value="lumazine-synth"/>
    <property type="match status" value="1"/>
</dbReference>
<dbReference type="Pfam" id="PF00885">
    <property type="entry name" value="DMRL_synthase"/>
    <property type="match status" value="1"/>
</dbReference>
<protein>
    <recommendedName>
        <fullName evidence="3 7">6,7-dimethyl-8-ribityllumazine synthase</fullName>
        <shortName evidence="7">DMRL synthase</shortName>
        <ecNumber evidence="3 7">2.5.1.78</ecNumber>
    </recommendedName>
</protein>
<sequence length="210" mass="22688">MATAKRKIENAPNPDGAKSIRGLDLPTYDGAGLRIGIVSARWNSVVCDSLVAGAVEALKSCNVTDIITEHVAGSYEIPQAAQAMLLTGHFDGIICIGCLIKGGTMHFEYISEESHFLASSFCLRRGSQTDLNWTTEDICELGCQAVTQGIMRLNLDFKVPAIGSETGLVVSHWAFVAIVVVRITSRFRSSVLFASPVKDRVLFNRQIGGK</sequence>
<evidence type="ECO:0000256" key="6">
    <source>
        <dbReference type="ARBA" id="ARBA00048785"/>
    </source>
</evidence>
<dbReference type="PANTHER" id="PTHR21058:SF0">
    <property type="entry name" value="6,7-DIMETHYL-8-RIBITYLLUMAZINE SYNTHASE"/>
    <property type="match status" value="1"/>
</dbReference>
<gene>
    <name evidence="8" type="ORF">CCMP2556_LOCUS50644</name>
</gene>
<dbReference type="InterPro" id="IPR002180">
    <property type="entry name" value="LS/RS"/>
</dbReference>
<comment type="pathway">
    <text evidence="1 7">Cofactor biosynthesis; riboflavin biosynthesis; riboflavin from 2-hydroxy-3-oxobutyl phosphate and 5-amino-6-(D-ribitylamino)uracil: step 1/2.</text>
</comment>
<evidence type="ECO:0000313" key="8">
    <source>
        <dbReference type="EMBL" id="CAK9108745.1"/>
    </source>
</evidence>
<dbReference type="EC" id="2.5.1.78" evidence="3 7"/>
<reference evidence="8 9" key="1">
    <citation type="submission" date="2024-02" db="EMBL/GenBank/DDBJ databases">
        <authorList>
            <person name="Chen Y."/>
            <person name="Shah S."/>
            <person name="Dougan E. K."/>
            <person name="Thang M."/>
            <person name="Chan C."/>
        </authorList>
    </citation>
    <scope>NUCLEOTIDE SEQUENCE [LARGE SCALE GENOMIC DNA]</scope>
</reference>
<evidence type="ECO:0000256" key="3">
    <source>
        <dbReference type="ARBA" id="ARBA00012664"/>
    </source>
</evidence>
<evidence type="ECO:0000256" key="7">
    <source>
        <dbReference type="RuleBase" id="RU003795"/>
    </source>
</evidence>
<dbReference type="SUPFAM" id="SSF52121">
    <property type="entry name" value="Lumazine synthase"/>
    <property type="match status" value="1"/>
</dbReference>
<comment type="caution">
    <text evidence="8">The sequence shown here is derived from an EMBL/GenBank/DDBJ whole genome shotgun (WGS) entry which is preliminary data.</text>
</comment>
<keyword evidence="9" id="KW-1185">Reference proteome</keyword>
<dbReference type="Proteomes" id="UP001642484">
    <property type="component" value="Unassembled WGS sequence"/>
</dbReference>
<dbReference type="InterPro" id="IPR036467">
    <property type="entry name" value="LS/RS_sf"/>
</dbReference>
<dbReference type="PANTHER" id="PTHR21058">
    <property type="entry name" value="6,7-DIMETHYL-8-RIBITYLLUMAZINE SYNTHASE DMRL SYNTHASE LUMAZINE SYNTHASE"/>
    <property type="match status" value="1"/>
</dbReference>
<organism evidence="8 9">
    <name type="scientific">Durusdinium trenchii</name>
    <dbReference type="NCBI Taxonomy" id="1381693"/>
    <lineage>
        <taxon>Eukaryota</taxon>
        <taxon>Sar</taxon>
        <taxon>Alveolata</taxon>
        <taxon>Dinophyceae</taxon>
        <taxon>Suessiales</taxon>
        <taxon>Symbiodiniaceae</taxon>
        <taxon>Durusdinium</taxon>
    </lineage>
</organism>
<accession>A0ABP0S8P8</accession>
<evidence type="ECO:0000256" key="2">
    <source>
        <dbReference type="ARBA" id="ARBA00007424"/>
    </source>
</evidence>
<evidence type="ECO:0000256" key="1">
    <source>
        <dbReference type="ARBA" id="ARBA00004917"/>
    </source>
</evidence>
<dbReference type="EMBL" id="CAXAMN010027139">
    <property type="protein sequence ID" value="CAK9108745.1"/>
    <property type="molecule type" value="Genomic_DNA"/>
</dbReference>
<evidence type="ECO:0000256" key="4">
    <source>
        <dbReference type="ARBA" id="ARBA00022619"/>
    </source>
</evidence>
<comment type="similarity">
    <text evidence="2 7">Belongs to the DMRL synthase family.</text>
</comment>
<comment type="function">
    <text evidence="7">Catalyzes the formation of 6,7-dimethyl-8-ribityllumazine by condensation of 5-amino-6-(D-ribitylamino)uracil with 3,4-dihydroxy-2-butanone 4-phosphate. This is the penultimate step in the biosynthesis of riboflavin.</text>
</comment>
<name>A0ABP0S8P8_9DINO</name>
<keyword evidence="5 7" id="KW-0808">Transferase</keyword>
<keyword evidence="4 7" id="KW-0686">Riboflavin biosynthesis</keyword>